<organism evidence="1 2">
    <name type="scientific">Phaeoacremonium minimum (strain UCR-PA7)</name>
    <name type="common">Esca disease fungus</name>
    <name type="synonym">Togninia minima</name>
    <dbReference type="NCBI Taxonomy" id="1286976"/>
    <lineage>
        <taxon>Eukaryota</taxon>
        <taxon>Fungi</taxon>
        <taxon>Dikarya</taxon>
        <taxon>Ascomycota</taxon>
        <taxon>Pezizomycotina</taxon>
        <taxon>Sordariomycetes</taxon>
        <taxon>Sordariomycetidae</taxon>
        <taxon>Togniniales</taxon>
        <taxon>Togniniaceae</taxon>
        <taxon>Phaeoacremonium</taxon>
    </lineage>
</organism>
<dbReference type="EMBL" id="KB933328">
    <property type="protein sequence ID" value="EON96546.1"/>
    <property type="molecule type" value="Genomic_DNA"/>
</dbReference>
<proteinExistence type="predicted"/>
<dbReference type="AlphaFoldDB" id="R8BB70"/>
<dbReference type="eggNOG" id="ENOG502RJM4">
    <property type="taxonomic scope" value="Eukaryota"/>
</dbReference>
<protein>
    <submittedName>
        <fullName evidence="1">Uncharacterized protein</fullName>
    </submittedName>
</protein>
<dbReference type="GeneID" id="19328677"/>
<dbReference type="Proteomes" id="UP000014074">
    <property type="component" value="Unassembled WGS sequence"/>
</dbReference>
<evidence type="ECO:0000313" key="1">
    <source>
        <dbReference type="EMBL" id="EON96546.1"/>
    </source>
</evidence>
<name>R8BB70_PHAM7</name>
<dbReference type="HOGENOM" id="CLU_201328_1_0_1"/>
<dbReference type="OrthoDB" id="5210410at2759"/>
<dbReference type="RefSeq" id="XP_007918591.1">
    <property type="nucleotide sequence ID" value="XM_007920400.1"/>
</dbReference>
<gene>
    <name evidence="1" type="ORF">UCRPA7_7880</name>
</gene>
<dbReference type="KEGG" id="tmn:UCRPA7_7880"/>
<evidence type="ECO:0000313" key="2">
    <source>
        <dbReference type="Proteomes" id="UP000014074"/>
    </source>
</evidence>
<accession>R8BB70</accession>
<reference evidence="2" key="1">
    <citation type="journal article" date="2013" name="Genome Announc.">
        <title>Draft genome sequence of the ascomycete Phaeoacremonium aleophilum strain UCR-PA7, a causal agent of the esca disease complex in grapevines.</title>
        <authorList>
            <person name="Blanco-Ulate B."/>
            <person name="Rolshausen P."/>
            <person name="Cantu D."/>
        </authorList>
    </citation>
    <scope>NUCLEOTIDE SEQUENCE [LARGE SCALE GENOMIC DNA]</scope>
    <source>
        <strain evidence="2">UCR-PA7</strain>
    </source>
</reference>
<keyword evidence="2" id="KW-1185">Reference proteome</keyword>
<sequence>MDSARAHMNGGQVRPFTTRHRGLILASAAATGVALAVRYKAEQIRKNELAQKNSAIPNFYVSVDRSGGGI</sequence>